<dbReference type="Proteomes" id="UP000054870">
    <property type="component" value="Unassembled WGS sequence"/>
</dbReference>
<feature type="domain" description="Phage tail collar" evidence="2">
    <location>
        <begin position="182"/>
        <end position="237"/>
    </location>
</feature>
<dbReference type="Gene3D" id="3.90.1340.10">
    <property type="entry name" value="Phage tail collar domain"/>
    <property type="match status" value="1"/>
</dbReference>
<gene>
    <name evidence="3" type="ORF">AWB75_07007</name>
</gene>
<keyword evidence="4" id="KW-1185">Reference proteome</keyword>
<dbReference type="AlphaFoldDB" id="A0A158DP42"/>
<dbReference type="Pfam" id="PF07484">
    <property type="entry name" value="Collar"/>
    <property type="match status" value="1"/>
</dbReference>
<comment type="caution">
    <text evidence="3">The sequence shown here is derived from an EMBL/GenBank/DDBJ whole genome shotgun (WGS) entry which is preliminary data.</text>
</comment>
<evidence type="ECO:0000313" key="3">
    <source>
        <dbReference type="EMBL" id="SAK96372.1"/>
    </source>
</evidence>
<evidence type="ECO:0000259" key="2">
    <source>
        <dbReference type="Pfam" id="PF07484"/>
    </source>
</evidence>
<dbReference type="SUPFAM" id="SSF88874">
    <property type="entry name" value="Receptor-binding domain of short tail fibre protein gp12"/>
    <property type="match status" value="1"/>
</dbReference>
<name>A0A158DP42_9BURK</name>
<feature type="region of interest" description="Disordered" evidence="1">
    <location>
        <begin position="34"/>
        <end position="57"/>
    </location>
</feature>
<feature type="region of interest" description="Disordered" evidence="1">
    <location>
        <begin position="289"/>
        <end position="322"/>
    </location>
</feature>
<dbReference type="InterPro" id="IPR011083">
    <property type="entry name" value="Phage_tail_collar_dom"/>
</dbReference>
<protein>
    <submittedName>
        <fullName evidence="3">Phage tail collar domain-containing protein</fullName>
    </submittedName>
</protein>
<dbReference type="InterPro" id="IPR037053">
    <property type="entry name" value="Phage_tail_collar_dom_sf"/>
</dbReference>
<sequence length="396" mass="40022">MQADQSPALVTLPFAANGLRNVIPESSQTGVAAGAASLNDGFPPATMQPKTQGGVPPDGKDFNGILFLLSAVARWMQAGGSFAYDSAFKANPNLGGYPRGATVLRADLNGFWFNTTDNNTTNPDANDANDPNAARNWIALNADWNAASGPGAIQNRPTLAKVATTGQYSDLSGTPTAFIPPGALLPFMGSAVPVGYLLANGAAVSRQAYAALFAAIGTTYGAGNGSTTFNLPDTRGVCLRGLDNGRGLDPGRTLGAYQADSYAWHAHGVSDPGHAHGVADPGHAHGVYDPGHGHGVGDPGHAHAMPPGGWTQAGQDNGGACAVSPPNQYGGYNGNRNSSSASGTGIWIGASNANLGIYGSGTGIGIYGNGTGISITATGGAETRGKNLAVNFIIAY</sequence>
<evidence type="ECO:0000256" key="1">
    <source>
        <dbReference type="SAM" id="MobiDB-lite"/>
    </source>
</evidence>
<accession>A0A158DP42</accession>
<proteinExistence type="predicted"/>
<dbReference type="EMBL" id="FCOF02000086">
    <property type="protein sequence ID" value="SAK96372.1"/>
    <property type="molecule type" value="Genomic_DNA"/>
</dbReference>
<reference evidence="3" key="1">
    <citation type="submission" date="2016-01" db="EMBL/GenBank/DDBJ databases">
        <authorList>
            <person name="Peeters C."/>
        </authorList>
    </citation>
    <scope>NUCLEOTIDE SEQUENCE [LARGE SCALE GENOMIC DNA]</scope>
    <source>
        <strain evidence="3">LMG 29318</strain>
    </source>
</reference>
<dbReference type="RefSeq" id="WP_061128588.1">
    <property type="nucleotide sequence ID" value="NZ_FCOF02000086.1"/>
</dbReference>
<organism evidence="3 4">
    <name type="scientific">Caballeronia catudaia</name>
    <dbReference type="NCBI Taxonomy" id="1777136"/>
    <lineage>
        <taxon>Bacteria</taxon>
        <taxon>Pseudomonadati</taxon>
        <taxon>Pseudomonadota</taxon>
        <taxon>Betaproteobacteria</taxon>
        <taxon>Burkholderiales</taxon>
        <taxon>Burkholderiaceae</taxon>
        <taxon>Caballeronia</taxon>
    </lineage>
</organism>
<evidence type="ECO:0000313" key="4">
    <source>
        <dbReference type="Proteomes" id="UP000054870"/>
    </source>
</evidence>